<proteinExistence type="predicted"/>
<dbReference type="InterPro" id="IPR011518">
    <property type="entry name" value="Transposase_36"/>
</dbReference>
<comment type="caution">
    <text evidence="1">The sequence shown here is derived from an EMBL/GenBank/DDBJ whole genome shotgun (WGS) entry which is preliminary data.</text>
</comment>
<name>A0ABV8U3H6_9ACTN</name>
<feature type="non-terminal residue" evidence="1">
    <location>
        <position position="1"/>
    </location>
</feature>
<accession>A0ABV8U3H6</accession>
<evidence type="ECO:0000313" key="2">
    <source>
        <dbReference type="Proteomes" id="UP001595823"/>
    </source>
</evidence>
<reference evidence="2" key="1">
    <citation type="journal article" date="2019" name="Int. J. Syst. Evol. Microbiol.">
        <title>The Global Catalogue of Microorganisms (GCM) 10K type strain sequencing project: providing services to taxonomists for standard genome sequencing and annotation.</title>
        <authorList>
            <consortium name="The Broad Institute Genomics Platform"/>
            <consortium name="The Broad Institute Genome Sequencing Center for Infectious Disease"/>
            <person name="Wu L."/>
            <person name="Ma J."/>
        </authorList>
    </citation>
    <scope>NUCLEOTIDE SEQUENCE [LARGE SCALE GENOMIC DNA]</scope>
    <source>
        <strain evidence="2">IBRC-M 10908</strain>
    </source>
</reference>
<dbReference type="Pfam" id="PF07592">
    <property type="entry name" value="DDE_Tnp_ISAZ013"/>
    <property type="match status" value="1"/>
</dbReference>
<sequence length="353" mass="39644">STVRTGLAEIEAGAEATDRVRAPGAGRPRLEIQQPGITKTLEALVEPTLRGEPTSTLKWTCKSLKELREALRRLGFTASIKAIANLLHEQGYRLQKTKKTREGGQHPDRDAQFEYIDTKTTWAISRGYPVLSIDCKNKELVGNYTAGGREWRPKDNPVEVEAHDFPAGVPKAIPYGVYDIGADTGWISVGVSRETAQFAANTIRQWWHAEGRDLYDGFDRLYLVGDAGGSDGYRSNLWKLELADLAAELKMDIVMLHFPPGTSKWNKIEHRLFSFVTLNWRGQPLQDYQIVLDRIGGTETENGLIVTAWLDERVYATGRRATKQDLAEIGLQPHEFHGEWNYTIKQPTSQPAK</sequence>
<protein>
    <submittedName>
        <fullName evidence="1">ISAzo13 family transposase</fullName>
    </submittedName>
</protein>
<dbReference type="Proteomes" id="UP001595823">
    <property type="component" value="Unassembled WGS sequence"/>
</dbReference>
<dbReference type="EMBL" id="JBHSDK010000051">
    <property type="protein sequence ID" value="MFC4337663.1"/>
    <property type="molecule type" value="Genomic_DNA"/>
</dbReference>
<dbReference type="RefSeq" id="WP_380624878.1">
    <property type="nucleotide sequence ID" value="NZ_JBHSDK010000051.1"/>
</dbReference>
<organism evidence="1 2">
    <name type="scientific">Salininema proteolyticum</name>
    <dbReference type="NCBI Taxonomy" id="1607685"/>
    <lineage>
        <taxon>Bacteria</taxon>
        <taxon>Bacillati</taxon>
        <taxon>Actinomycetota</taxon>
        <taxon>Actinomycetes</taxon>
        <taxon>Glycomycetales</taxon>
        <taxon>Glycomycetaceae</taxon>
        <taxon>Salininema</taxon>
    </lineage>
</organism>
<dbReference type="NCBIfam" id="NF033519">
    <property type="entry name" value="transpos_ISAzo13"/>
    <property type="match status" value="1"/>
</dbReference>
<keyword evidence="2" id="KW-1185">Reference proteome</keyword>
<evidence type="ECO:0000313" key="1">
    <source>
        <dbReference type="EMBL" id="MFC4337663.1"/>
    </source>
</evidence>
<gene>
    <name evidence="1" type="ORF">ACFPET_20920</name>
</gene>